<dbReference type="AlphaFoldDB" id="T1H9D6"/>
<dbReference type="InParanoid" id="T1H9D6"/>
<dbReference type="Gene3D" id="2.30.42.10">
    <property type="match status" value="1"/>
</dbReference>
<feature type="compositionally biased region" description="Polar residues" evidence="1">
    <location>
        <begin position="135"/>
        <end position="155"/>
    </location>
</feature>
<dbReference type="eggNOG" id="KOG3528">
    <property type="taxonomic scope" value="Eukaryota"/>
</dbReference>
<dbReference type="EMBL" id="ACPB03011192">
    <property type="status" value="NOT_ANNOTATED_CDS"/>
    <property type="molecule type" value="Genomic_DNA"/>
</dbReference>
<proteinExistence type="predicted"/>
<dbReference type="HOGENOM" id="CLU_498125_0_0_1"/>
<feature type="region of interest" description="Disordered" evidence="1">
    <location>
        <begin position="341"/>
        <end position="411"/>
    </location>
</feature>
<dbReference type="EMBL" id="ACPB03011193">
    <property type="status" value="NOT_ANNOTATED_CDS"/>
    <property type="molecule type" value="Genomic_DNA"/>
</dbReference>
<feature type="region of interest" description="Disordered" evidence="1">
    <location>
        <begin position="278"/>
        <end position="298"/>
    </location>
</feature>
<dbReference type="VEuPathDB" id="VectorBase:RPRC000638"/>
<evidence type="ECO:0000313" key="3">
    <source>
        <dbReference type="Proteomes" id="UP000015103"/>
    </source>
</evidence>
<keyword evidence="3" id="KW-1185">Reference proteome</keyword>
<feature type="region of interest" description="Disordered" evidence="1">
    <location>
        <begin position="126"/>
        <end position="157"/>
    </location>
</feature>
<evidence type="ECO:0000313" key="2">
    <source>
        <dbReference type="EnsemblMetazoa" id="RPRC000638-PA"/>
    </source>
</evidence>
<dbReference type="SUPFAM" id="SSF50156">
    <property type="entry name" value="PDZ domain-like"/>
    <property type="match status" value="1"/>
</dbReference>
<reference evidence="2" key="1">
    <citation type="submission" date="2015-05" db="UniProtKB">
        <authorList>
            <consortium name="EnsemblMetazoa"/>
        </authorList>
    </citation>
    <scope>IDENTIFICATION</scope>
</reference>
<dbReference type="PANTHER" id="PTHR11324:SF16">
    <property type="entry name" value="PDZ DOMAIN-CONTAINING PROTEIN 2"/>
    <property type="match status" value="1"/>
</dbReference>
<dbReference type="EnsemblMetazoa" id="RPRC000638-RA">
    <property type="protein sequence ID" value="RPRC000638-PA"/>
    <property type="gene ID" value="RPRC000638"/>
</dbReference>
<dbReference type="CDD" id="cd06759">
    <property type="entry name" value="PDZ3_PDZD2-PDZ1_hPro-IL-16-like"/>
    <property type="match status" value="1"/>
</dbReference>
<feature type="region of interest" description="Disordered" evidence="1">
    <location>
        <begin position="227"/>
        <end position="246"/>
    </location>
</feature>
<sequence>MRWFYSQGIAAKRDLLYRPFVDLVEGISHFREVTVSGICRPKRVSRVESLRQVFGRATLHSSHNRPLPGTSFISNKDTRGRSTAHAANSNRVHNVNTASTPTAADSAWIKAACQRGLNDLHKLEKAISGSSSSSPATRSNAPNVHQAGHKNQSGSGAHAIEPLIENPLEDQTMSAASNKLRVPTNSASDFDKIEGGGVVERASPHLREIYNFLHALIQTKCEESGYESETGVGDRGAGRAGAARPGRSPYLMTSNEHAFSPVLYNDHLNHNSTIRREARSRVDELGKEGPRIPTNEEIRAIQSPSTVYDLPKPMHTRCTPSQADLEKSCYRISNVNLHGSRATTGVSSRLGRPPLPERDSEITSSNSPRHPPPQAPTGMRKFSSNSASSARDREHILSNSSSSPSGRLGRPKSLTLSIVTVTLHKGPGYKSLGFSIVGGTDSPKGHLGIFVKTVFKSGQAAQLGTLREGDEIIAVNGTVLQGLTHSEAISVFKEIKSGPVMMHVGRRDALPSRSIKSKSCDNLDQCNDQFYRSALVIRLDYLGSLRK</sequence>
<dbReference type="STRING" id="13249.T1H9D6"/>
<dbReference type="SMART" id="SM00228">
    <property type="entry name" value="PDZ"/>
    <property type="match status" value="1"/>
</dbReference>
<dbReference type="PROSITE" id="PS50106">
    <property type="entry name" value="PDZ"/>
    <property type="match status" value="1"/>
</dbReference>
<dbReference type="Proteomes" id="UP000015103">
    <property type="component" value="Unassembled WGS sequence"/>
</dbReference>
<feature type="region of interest" description="Disordered" evidence="1">
    <location>
        <begin position="60"/>
        <end position="101"/>
    </location>
</feature>
<feature type="compositionally biased region" description="Polar residues" evidence="1">
    <location>
        <begin position="85"/>
        <end position="101"/>
    </location>
</feature>
<accession>T1H9D6</accession>
<dbReference type="Pfam" id="PF00595">
    <property type="entry name" value="PDZ"/>
    <property type="match status" value="1"/>
</dbReference>
<dbReference type="InterPro" id="IPR036034">
    <property type="entry name" value="PDZ_sf"/>
</dbReference>
<dbReference type="PANTHER" id="PTHR11324">
    <property type="entry name" value="IL16-RELATED"/>
    <property type="match status" value="1"/>
</dbReference>
<organism evidence="2 3">
    <name type="scientific">Rhodnius prolixus</name>
    <name type="common">Triatomid bug</name>
    <dbReference type="NCBI Taxonomy" id="13249"/>
    <lineage>
        <taxon>Eukaryota</taxon>
        <taxon>Metazoa</taxon>
        <taxon>Ecdysozoa</taxon>
        <taxon>Arthropoda</taxon>
        <taxon>Hexapoda</taxon>
        <taxon>Insecta</taxon>
        <taxon>Pterygota</taxon>
        <taxon>Neoptera</taxon>
        <taxon>Paraneoptera</taxon>
        <taxon>Hemiptera</taxon>
        <taxon>Heteroptera</taxon>
        <taxon>Panheteroptera</taxon>
        <taxon>Cimicomorpha</taxon>
        <taxon>Reduviidae</taxon>
        <taxon>Triatominae</taxon>
        <taxon>Rhodnius</taxon>
    </lineage>
</organism>
<dbReference type="InterPro" id="IPR001478">
    <property type="entry name" value="PDZ"/>
</dbReference>
<evidence type="ECO:0000256" key="1">
    <source>
        <dbReference type="SAM" id="MobiDB-lite"/>
    </source>
</evidence>
<protein>
    <submittedName>
        <fullName evidence="2">PDZ domain-containing protein</fullName>
    </submittedName>
</protein>
<feature type="compositionally biased region" description="Low complexity" evidence="1">
    <location>
        <begin position="397"/>
        <end position="411"/>
    </location>
</feature>
<name>T1H9D6_RHOPR</name>